<dbReference type="InterPro" id="IPR016024">
    <property type="entry name" value="ARM-type_fold"/>
</dbReference>
<evidence type="ECO:0000313" key="5">
    <source>
        <dbReference type="EMBL" id="ETW08816.1"/>
    </source>
</evidence>
<dbReference type="GO" id="GO:0005737">
    <property type="term" value="C:cytoplasm"/>
    <property type="evidence" value="ECO:0007669"/>
    <property type="project" value="TreeGrafter"/>
</dbReference>
<proteinExistence type="inferred from homology"/>
<sequence>MAVKDRRHQVLAAVRRVFAADVSDDDRRRADAFLQSFQKSSDAIPIALTWLTDDRDDVEAHAQLFLVNTIYRAICSRGSKDMAKYQHRKEDILPVSTTQLVVSCFHQLCTHIYAAFSQPSTPMNMANQFACCVTVCILGSTEAGVLPTLEGLARQERTKTTDPNMLYCVEMAVILVLQLVPEEIHNKRLLLRIDHRTRWENAVEAESAAVLAAVEACWRGMQSHALPKTLHDKMEHAIFQAFATWVEHGHLPASTVANSVLLSVVLDQSTHQLRSGSHHAVEVLVEVARDVVHVCIDMQHLPLIQVLLCYAIHVGRDAIHLDMQLPTDLLLQLVSLVADIGQHALACQALHAPSSESFSFLDVVLSLTAHANTDVVMKLVDFWVDLRESIAQTPAMSAAFDPYVHRAVHVLLRSTEYARIPDHTSEDFYQYRKDIRTVFRSLTQPSLHYQHHFVHELTTLLFDEFAHANRMATVEVYVHALSAMAKVIVDTDDSIVFRILDNLARFAANCTTLNVDAQSLLRTTAVFLSVLHTWAAKNAAALPLAYVILSRCFECSENDPVCPMRVAEDHIGAVALAKISSQCAPHMAPSSSSNLQWLPAMRSIYLANSPCTTTTPAIMTDKSLGLILEAYAHVAAVPRENYYDTATPAIVELCGDMFELMETLVPQCRHHDHARAQLTLVLGHLQTLAASLPPPVPAAHGMHPLLHVVQLNWSTLQLIFTHTQSLALQSKVSVVFSTLFRHVGADAASLALVVVPMFMEAFDSTNSRCFLDAVASTLHCAAPDATPDLNRLLILTFSHVASRVSQLALSDDDLVAGVFDFVIVGGTRAPWLFSQASCFEFFFAFAMDALHLGCTNPSLFRFFQATWLWARALDASMAPPSSFQDDVRSFVVPRMPSCFLRLIAVTADPPPTTADDTMDAVAETFLQAAHAFDSRHVEQWMAQVLLTDNSFPKQGVAPSVKKEFVDMMRHPHGATARKLRRLLKQLCKH</sequence>
<evidence type="ECO:0000256" key="1">
    <source>
        <dbReference type="ARBA" id="ARBA00004123"/>
    </source>
</evidence>
<dbReference type="GeneID" id="20078373"/>
<comment type="subcellular location">
    <subcellularLocation>
        <location evidence="1">Nucleus</location>
    </subcellularLocation>
</comment>
<dbReference type="EMBL" id="KI913953">
    <property type="protein sequence ID" value="ETW08816.1"/>
    <property type="molecule type" value="Genomic_DNA"/>
</dbReference>
<evidence type="ECO:0008006" key="6">
    <source>
        <dbReference type="Google" id="ProtNLM"/>
    </source>
</evidence>
<dbReference type="Gene3D" id="1.25.10.10">
    <property type="entry name" value="Leucine-rich Repeat Variant"/>
    <property type="match status" value="1"/>
</dbReference>
<dbReference type="STRING" id="157072.A0A024UQT7"/>
<dbReference type="RefSeq" id="XP_008862621.1">
    <property type="nucleotide sequence ID" value="XM_008864399.1"/>
</dbReference>
<protein>
    <recommendedName>
        <fullName evidence="6">Exportin-1 C-terminal domain-containing protein</fullName>
    </recommendedName>
</protein>
<comment type="similarity">
    <text evidence="2">Belongs to the importin beta family.</text>
</comment>
<name>A0A024UQT7_9STRA</name>
<accession>A0A024UQT7</accession>
<evidence type="ECO:0000256" key="2">
    <source>
        <dbReference type="ARBA" id="ARBA00007991"/>
    </source>
</evidence>
<keyword evidence="3" id="KW-0813">Transport</keyword>
<evidence type="ECO:0000256" key="4">
    <source>
        <dbReference type="ARBA" id="ARBA00023242"/>
    </source>
</evidence>
<dbReference type="eggNOG" id="ENOG502SP3S">
    <property type="taxonomic scope" value="Eukaryota"/>
</dbReference>
<evidence type="ECO:0000256" key="3">
    <source>
        <dbReference type="ARBA" id="ARBA00022448"/>
    </source>
</evidence>
<dbReference type="VEuPathDB" id="FungiDB:H310_01323"/>
<dbReference type="AlphaFoldDB" id="A0A024UQT7"/>
<dbReference type="GO" id="GO:0006606">
    <property type="term" value="P:protein import into nucleus"/>
    <property type="evidence" value="ECO:0007669"/>
    <property type="project" value="TreeGrafter"/>
</dbReference>
<dbReference type="PANTHER" id="PTHR12363:SF33">
    <property type="entry name" value="IMPORTIN-13"/>
    <property type="match status" value="1"/>
</dbReference>
<dbReference type="SUPFAM" id="SSF48371">
    <property type="entry name" value="ARM repeat"/>
    <property type="match status" value="1"/>
</dbReference>
<organism evidence="5">
    <name type="scientific">Aphanomyces invadans</name>
    <dbReference type="NCBI Taxonomy" id="157072"/>
    <lineage>
        <taxon>Eukaryota</taxon>
        <taxon>Sar</taxon>
        <taxon>Stramenopiles</taxon>
        <taxon>Oomycota</taxon>
        <taxon>Saprolegniomycetes</taxon>
        <taxon>Saprolegniales</taxon>
        <taxon>Verrucalvaceae</taxon>
        <taxon>Aphanomyces</taxon>
    </lineage>
</organism>
<dbReference type="InterPro" id="IPR011989">
    <property type="entry name" value="ARM-like"/>
</dbReference>
<reference evidence="5" key="1">
    <citation type="submission" date="2013-12" db="EMBL/GenBank/DDBJ databases">
        <title>The Genome Sequence of Aphanomyces invadans NJM9701.</title>
        <authorList>
            <consortium name="The Broad Institute Genomics Platform"/>
            <person name="Russ C."/>
            <person name="Tyler B."/>
            <person name="van West P."/>
            <person name="Dieguez-Uribeondo J."/>
            <person name="Young S.K."/>
            <person name="Zeng Q."/>
            <person name="Gargeya S."/>
            <person name="Fitzgerald M."/>
            <person name="Abouelleil A."/>
            <person name="Alvarado L."/>
            <person name="Chapman S.B."/>
            <person name="Gainer-Dewar J."/>
            <person name="Goldberg J."/>
            <person name="Griggs A."/>
            <person name="Gujja S."/>
            <person name="Hansen M."/>
            <person name="Howarth C."/>
            <person name="Imamovic A."/>
            <person name="Ireland A."/>
            <person name="Larimer J."/>
            <person name="McCowan C."/>
            <person name="Murphy C."/>
            <person name="Pearson M."/>
            <person name="Poon T.W."/>
            <person name="Priest M."/>
            <person name="Roberts A."/>
            <person name="Saif S."/>
            <person name="Shea T."/>
            <person name="Sykes S."/>
            <person name="Wortman J."/>
            <person name="Nusbaum C."/>
            <person name="Birren B."/>
        </authorList>
    </citation>
    <scope>NUCLEOTIDE SEQUENCE [LARGE SCALE GENOMIC DNA]</scope>
    <source>
        <strain evidence="5">NJM9701</strain>
    </source>
</reference>
<dbReference type="PANTHER" id="PTHR12363">
    <property type="entry name" value="TRANSPORTIN 3 AND IMPORTIN 13"/>
    <property type="match status" value="1"/>
</dbReference>
<gene>
    <name evidence="5" type="ORF">H310_01323</name>
</gene>
<dbReference type="OrthoDB" id="435593at2759"/>
<dbReference type="GO" id="GO:0005634">
    <property type="term" value="C:nucleus"/>
    <property type="evidence" value="ECO:0007669"/>
    <property type="project" value="UniProtKB-SubCell"/>
</dbReference>
<dbReference type="InterPro" id="IPR051345">
    <property type="entry name" value="Importin_beta-like_NTR"/>
</dbReference>
<keyword evidence="4" id="KW-0539">Nucleus</keyword>